<name>A0A1C1Z124_9HYPH</name>
<keyword evidence="1" id="KW-1133">Transmembrane helix</keyword>
<sequence length="74" mass="7853">MAEQMSGPVETGAAMDYSEHEKTYGIFLAGTKYVVIFVVSLLIAMAAFFFAGVGAILSFLLFIILSVGGSLIAR</sequence>
<dbReference type="OrthoDB" id="9812071at2"/>
<gene>
    <name evidence="3" type="ORF">AWJ14_10220</name>
</gene>
<dbReference type="InterPro" id="IPR012422">
    <property type="entry name" value="Cyt_c_oxidase_su4_bac-aa3"/>
</dbReference>
<protein>
    <submittedName>
        <fullName evidence="3">Cytochrome-c oxidase</fullName>
    </submittedName>
</protein>
<evidence type="ECO:0000313" key="3">
    <source>
        <dbReference type="EMBL" id="OCW59400.1"/>
    </source>
</evidence>
<keyword evidence="4" id="KW-1185">Reference proteome</keyword>
<organism evidence="3 4">
    <name type="scientific">Hoeflea olei</name>
    <dbReference type="NCBI Taxonomy" id="1480615"/>
    <lineage>
        <taxon>Bacteria</taxon>
        <taxon>Pseudomonadati</taxon>
        <taxon>Pseudomonadota</taxon>
        <taxon>Alphaproteobacteria</taxon>
        <taxon>Hyphomicrobiales</taxon>
        <taxon>Rhizobiaceae</taxon>
        <taxon>Hoeflea</taxon>
    </lineage>
</organism>
<proteinExistence type="predicted"/>
<feature type="domain" description="Cytochrome c oxidase subunit IV bacterial aa3 type" evidence="2">
    <location>
        <begin position="6"/>
        <end position="49"/>
    </location>
</feature>
<keyword evidence="1" id="KW-0812">Transmembrane</keyword>
<dbReference type="InterPro" id="IPR036596">
    <property type="entry name" value="Cyt-C_aa3_sf"/>
</dbReference>
<evidence type="ECO:0000259" key="2">
    <source>
        <dbReference type="Pfam" id="PF07835"/>
    </source>
</evidence>
<feature type="transmembrane region" description="Helical" evidence="1">
    <location>
        <begin position="24"/>
        <end position="49"/>
    </location>
</feature>
<comment type="caution">
    <text evidence="3">The sequence shown here is derived from an EMBL/GenBank/DDBJ whole genome shotgun (WGS) entry which is preliminary data.</text>
</comment>
<dbReference type="Gene3D" id="1.20.5.160">
    <property type="entry name" value="Bacterial aa3 type cytochrome c oxidase subunit IV"/>
    <property type="match status" value="1"/>
</dbReference>
<keyword evidence="1" id="KW-0472">Membrane</keyword>
<dbReference type="SUPFAM" id="SSF81469">
    <property type="entry name" value="Bacterial aa3 type cytochrome c oxidase subunit IV"/>
    <property type="match status" value="1"/>
</dbReference>
<accession>A0A1C1Z124</accession>
<dbReference type="STRING" id="1480615.AWJ14_10220"/>
<dbReference type="Proteomes" id="UP000094795">
    <property type="component" value="Unassembled WGS sequence"/>
</dbReference>
<feature type="transmembrane region" description="Helical" evidence="1">
    <location>
        <begin position="55"/>
        <end position="73"/>
    </location>
</feature>
<dbReference type="EMBL" id="LQZT01000001">
    <property type="protein sequence ID" value="OCW59400.1"/>
    <property type="molecule type" value="Genomic_DNA"/>
</dbReference>
<evidence type="ECO:0000313" key="4">
    <source>
        <dbReference type="Proteomes" id="UP000094795"/>
    </source>
</evidence>
<reference evidence="3 4" key="1">
    <citation type="submission" date="2015-12" db="EMBL/GenBank/DDBJ databases">
        <authorList>
            <person name="Shamseldin A."/>
            <person name="Moawad H."/>
            <person name="Abd El-Rahim W.M."/>
            <person name="Sadowsky M.J."/>
        </authorList>
    </citation>
    <scope>NUCLEOTIDE SEQUENCE [LARGE SCALE GENOMIC DNA]</scope>
    <source>
        <strain evidence="3 4">JC234</strain>
    </source>
</reference>
<evidence type="ECO:0000256" key="1">
    <source>
        <dbReference type="SAM" id="Phobius"/>
    </source>
</evidence>
<dbReference type="AlphaFoldDB" id="A0A1C1Z124"/>
<dbReference type="RefSeq" id="WP_066174039.1">
    <property type="nucleotide sequence ID" value="NZ_LQZT01000001.1"/>
</dbReference>
<dbReference type="Pfam" id="PF07835">
    <property type="entry name" value="COX4_pro_2"/>
    <property type="match status" value="1"/>
</dbReference>